<feature type="compositionally biased region" description="Low complexity" evidence="1">
    <location>
        <begin position="62"/>
        <end position="76"/>
    </location>
</feature>
<keyword evidence="3" id="KW-1185">Reference proteome</keyword>
<gene>
    <name evidence="2" type="ORF">Anapl_06088</name>
</gene>
<reference evidence="3" key="1">
    <citation type="journal article" date="2013" name="Nat. Genet.">
        <title>The duck genome and transcriptome provide insight into an avian influenza virus reservoir species.</title>
        <authorList>
            <person name="Huang Y."/>
            <person name="Li Y."/>
            <person name="Burt D.W."/>
            <person name="Chen H."/>
            <person name="Zhang Y."/>
            <person name="Qian W."/>
            <person name="Kim H."/>
            <person name="Gan S."/>
            <person name="Zhao Y."/>
            <person name="Li J."/>
            <person name="Yi K."/>
            <person name="Feng H."/>
            <person name="Zhu P."/>
            <person name="Li B."/>
            <person name="Liu Q."/>
            <person name="Fairley S."/>
            <person name="Magor K.E."/>
            <person name="Du Z."/>
            <person name="Hu X."/>
            <person name="Goodman L."/>
            <person name="Tafer H."/>
            <person name="Vignal A."/>
            <person name="Lee T."/>
            <person name="Kim K.W."/>
            <person name="Sheng Z."/>
            <person name="An Y."/>
            <person name="Searle S."/>
            <person name="Herrero J."/>
            <person name="Groenen M.A."/>
            <person name="Crooijmans R.P."/>
            <person name="Faraut T."/>
            <person name="Cai Q."/>
            <person name="Webster R.G."/>
            <person name="Aldridge J.R."/>
            <person name="Warren W.C."/>
            <person name="Bartschat S."/>
            <person name="Kehr S."/>
            <person name="Marz M."/>
            <person name="Stadler P.F."/>
            <person name="Smith J."/>
            <person name="Kraus R.H."/>
            <person name="Zhao Y."/>
            <person name="Ren L."/>
            <person name="Fei J."/>
            <person name="Morisson M."/>
            <person name="Kaiser P."/>
            <person name="Griffin D.K."/>
            <person name="Rao M."/>
            <person name="Pitel F."/>
            <person name="Wang J."/>
            <person name="Li N."/>
        </authorList>
    </citation>
    <scope>NUCLEOTIDE SEQUENCE [LARGE SCALE GENOMIC DNA]</scope>
</reference>
<dbReference type="EMBL" id="KB743562">
    <property type="protein sequence ID" value="EOA98044.1"/>
    <property type="molecule type" value="Genomic_DNA"/>
</dbReference>
<name>R0L9B6_ANAPL</name>
<evidence type="ECO:0000313" key="3">
    <source>
        <dbReference type="Proteomes" id="UP000296049"/>
    </source>
</evidence>
<organism evidence="2 3">
    <name type="scientific">Anas platyrhynchos</name>
    <name type="common">Mallard</name>
    <name type="synonym">Anas boschas</name>
    <dbReference type="NCBI Taxonomy" id="8839"/>
    <lineage>
        <taxon>Eukaryota</taxon>
        <taxon>Metazoa</taxon>
        <taxon>Chordata</taxon>
        <taxon>Craniata</taxon>
        <taxon>Vertebrata</taxon>
        <taxon>Euteleostomi</taxon>
        <taxon>Archelosauria</taxon>
        <taxon>Archosauria</taxon>
        <taxon>Dinosauria</taxon>
        <taxon>Saurischia</taxon>
        <taxon>Theropoda</taxon>
        <taxon>Coelurosauria</taxon>
        <taxon>Aves</taxon>
        <taxon>Neognathae</taxon>
        <taxon>Galloanserae</taxon>
        <taxon>Anseriformes</taxon>
        <taxon>Anatidae</taxon>
        <taxon>Anatinae</taxon>
        <taxon>Anas</taxon>
    </lineage>
</organism>
<dbReference type="AlphaFoldDB" id="R0L9B6"/>
<dbReference type="Proteomes" id="UP000296049">
    <property type="component" value="Unassembled WGS sequence"/>
</dbReference>
<evidence type="ECO:0000313" key="2">
    <source>
        <dbReference type="EMBL" id="EOA98044.1"/>
    </source>
</evidence>
<feature type="region of interest" description="Disordered" evidence="1">
    <location>
        <begin position="1"/>
        <end position="33"/>
    </location>
</feature>
<accession>R0L9B6</accession>
<protein>
    <submittedName>
        <fullName evidence="2">Uncharacterized protein</fullName>
    </submittedName>
</protein>
<sequence>MVKQEEKTQESRDEDTQGLKDTQEPKDGGGDEIPKVVCSIQVGCLFPERTPRLFQYGLMGGRSIPCSPPSSQQQRVPPRRETELRKGALLTPGAPGERARSSRSGAGSLAGYQKKLPKRTNVEMLGAGKR</sequence>
<feature type="region of interest" description="Disordered" evidence="1">
    <location>
        <begin position="59"/>
        <end position="130"/>
    </location>
</feature>
<proteinExistence type="predicted"/>
<feature type="compositionally biased region" description="Low complexity" evidence="1">
    <location>
        <begin position="102"/>
        <end position="111"/>
    </location>
</feature>
<evidence type="ECO:0000256" key="1">
    <source>
        <dbReference type="SAM" id="MobiDB-lite"/>
    </source>
</evidence>